<proteinExistence type="predicted"/>
<protein>
    <submittedName>
        <fullName evidence="2">Mitochondrial protein</fullName>
    </submittedName>
</protein>
<dbReference type="STRING" id="157652.A0A371FMB2"/>
<dbReference type="Pfam" id="PF07727">
    <property type="entry name" value="RVT_2"/>
    <property type="match status" value="2"/>
</dbReference>
<feature type="domain" description="Reverse transcriptase Ty1/copia-type" evidence="1">
    <location>
        <begin position="95"/>
        <end position="157"/>
    </location>
</feature>
<feature type="domain" description="Reverse transcriptase Ty1/copia-type" evidence="1">
    <location>
        <begin position="19"/>
        <end position="94"/>
    </location>
</feature>
<evidence type="ECO:0000313" key="3">
    <source>
        <dbReference type="Proteomes" id="UP000257109"/>
    </source>
</evidence>
<keyword evidence="3" id="KW-1185">Reference proteome</keyword>
<dbReference type="AlphaFoldDB" id="A0A371FMB2"/>
<dbReference type="SUPFAM" id="SSF56672">
    <property type="entry name" value="DNA/RNA polymerases"/>
    <property type="match status" value="1"/>
</dbReference>
<sequence>MEQKWLSAMKEEMSMIEKNQTWMLVPRPHDRNVIGVKWVFRTKLNLDGPLNKHKARLVVKGYSQTFGVDYVDTFASVARLDTIRLLLAIVAQNGSQSEATLYVKHVDADILIISLYVDDLLVTGSNPTLINQFKQEMKDVFEMTDLGLMNYFLGMEIN</sequence>
<organism evidence="2 3">
    <name type="scientific">Mucuna pruriens</name>
    <name type="common">Velvet bean</name>
    <name type="synonym">Dolichos pruriens</name>
    <dbReference type="NCBI Taxonomy" id="157652"/>
    <lineage>
        <taxon>Eukaryota</taxon>
        <taxon>Viridiplantae</taxon>
        <taxon>Streptophyta</taxon>
        <taxon>Embryophyta</taxon>
        <taxon>Tracheophyta</taxon>
        <taxon>Spermatophyta</taxon>
        <taxon>Magnoliopsida</taxon>
        <taxon>eudicotyledons</taxon>
        <taxon>Gunneridae</taxon>
        <taxon>Pentapetalae</taxon>
        <taxon>rosids</taxon>
        <taxon>fabids</taxon>
        <taxon>Fabales</taxon>
        <taxon>Fabaceae</taxon>
        <taxon>Papilionoideae</taxon>
        <taxon>50 kb inversion clade</taxon>
        <taxon>NPAAA clade</taxon>
        <taxon>indigoferoid/millettioid clade</taxon>
        <taxon>Phaseoleae</taxon>
        <taxon>Mucuna</taxon>
    </lineage>
</organism>
<gene>
    <name evidence="2" type="ORF">CR513_40216</name>
</gene>
<comment type="caution">
    <text evidence="2">The sequence shown here is derived from an EMBL/GenBank/DDBJ whole genome shotgun (WGS) entry which is preliminary data.</text>
</comment>
<dbReference type="InterPro" id="IPR013103">
    <property type="entry name" value="RVT_2"/>
</dbReference>
<dbReference type="OrthoDB" id="1917367at2759"/>
<evidence type="ECO:0000259" key="1">
    <source>
        <dbReference type="Pfam" id="PF07727"/>
    </source>
</evidence>
<reference evidence="2" key="1">
    <citation type="submission" date="2018-05" db="EMBL/GenBank/DDBJ databases">
        <title>Draft genome of Mucuna pruriens seed.</title>
        <authorList>
            <person name="Nnadi N.E."/>
            <person name="Vos R."/>
            <person name="Hasami M.H."/>
            <person name="Devisetty U.K."/>
            <person name="Aguiy J.C."/>
        </authorList>
    </citation>
    <scope>NUCLEOTIDE SEQUENCE [LARGE SCALE GENOMIC DNA]</scope>
    <source>
        <strain evidence="2">JCA_2017</strain>
    </source>
</reference>
<accession>A0A371FMB2</accession>
<dbReference type="InterPro" id="IPR043502">
    <property type="entry name" value="DNA/RNA_pol_sf"/>
</dbReference>
<dbReference type="Proteomes" id="UP000257109">
    <property type="component" value="Unassembled WGS sequence"/>
</dbReference>
<name>A0A371FMB2_MUCPR</name>
<feature type="non-terminal residue" evidence="2">
    <location>
        <position position="1"/>
    </location>
</feature>
<evidence type="ECO:0000313" key="2">
    <source>
        <dbReference type="EMBL" id="RDX79372.1"/>
    </source>
</evidence>
<dbReference type="EMBL" id="QJKJ01008561">
    <property type="protein sequence ID" value="RDX79372.1"/>
    <property type="molecule type" value="Genomic_DNA"/>
</dbReference>